<dbReference type="EMBL" id="QKLU01000003">
    <property type="protein sequence ID" value="PYF74935.1"/>
    <property type="molecule type" value="Genomic_DNA"/>
</dbReference>
<dbReference type="InterPro" id="IPR014743">
    <property type="entry name" value="Cl-channel_core"/>
</dbReference>
<name>A0A318ULL4_9SPHI</name>
<organism evidence="6 7">
    <name type="scientific">Pedobacter nutrimenti</name>
    <dbReference type="NCBI Taxonomy" id="1241337"/>
    <lineage>
        <taxon>Bacteria</taxon>
        <taxon>Pseudomonadati</taxon>
        <taxon>Bacteroidota</taxon>
        <taxon>Sphingobacteriia</taxon>
        <taxon>Sphingobacteriales</taxon>
        <taxon>Sphingobacteriaceae</taxon>
        <taxon>Pedobacter</taxon>
    </lineage>
</organism>
<evidence type="ECO:0000256" key="3">
    <source>
        <dbReference type="ARBA" id="ARBA00022989"/>
    </source>
</evidence>
<dbReference type="RefSeq" id="WP_245943635.1">
    <property type="nucleotide sequence ID" value="NZ_QKLU01000003.1"/>
</dbReference>
<evidence type="ECO:0000256" key="5">
    <source>
        <dbReference type="SAM" id="Phobius"/>
    </source>
</evidence>
<keyword evidence="2 5" id="KW-0812">Transmembrane</keyword>
<feature type="transmembrane region" description="Helical" evidence="5">
    <location>
        <begin position="43"/>
        <end position="65"/>
    </location>
</feature>
<dbReference type="InterPro" id="IPR050368">
    <property type="entry name" value="ClC-type_chloride_channel"/>
</dbReference>
<dbReference type="InterPro" id="IPR001807">
    <property type="entry name" value="ClC"/>
</dbReference>
<dbReference type="GO" id="GO:0016020">
    <property type="term" value="C:membrane"/>
    <property type="evidence" value="ECO:0007669"/>
    <property type="project" value="UniProtKB-SubCell"/>
</dbReference>
<feature type="transmembrane region" description="Helical" evidence="5">
    <location>
        <begin position="291"/>
        <end position="309"/>
    </location>
</feature>
<comment type="subcellular location">
    <subcellularLocation>
        <location evidence="1">Membrane</location>
        <topology evidence="1">Multi-pass membrane protein</topology>
    </subcellularLocation>
</comment>
<feature type="transmembrane region" description="Helical" evidence="5">
    <location>
        <begin position="386"/>
        <end position="408"/>
    </location>
</feature>
<feature type="transmembrane region" description="Helical" evidence="5">
    <location>
        <begin position="77"/>
        <end position="96"/>
    </location>
</feature>
<dbReference type="GO" id="GO:0015108">
    <property type="term" value="F:chloride transmembrane transporter activity"/>
    <property type="evidence" value="ECO:0007669"/>
    <property type="project" value="InterPro"/>
</dbReference>
<evidence type="ECO:0000313" key="6">
    <source>
        <dbReference type="EMBL" id="PYF74935.1"/>
    </source>
</evidence>
<keyword evidence="7" id="KW-1185">Reference proteome</keyword>
<evidence type="ECO:0000256" key="1">
    <source>
        <dbReference type="ARBA" id="ARBA00004141"/>
    </source>
</evidence>
<evidence type="ECO:0000256" key="4">
    <source>
        <dbReference type="ARBA" id="ARBA00023136"/>
    </source>
</evidence>
<dbReference type="SUPFAM" id="SSF81340">
    <property type="entry name" value="Clc chloride channel"/>
    <property type="match status" value="1"/>
</dbReference>
<reference evidence="6 7" key="1">
    <citation type="submission" date="2018-06" db="EMBL/GenBank/DDBJ databases">
        <title>Genomic Encyclopedia of Archaeal and Bacterial Type Strains, Phase II (KMG-II): from individual species to whole genera.</title>
        <authorList>
            <person name="Goeker M."/>
        </authorList>
    </citation>
    <scope>NUCLEOTIDE SEQUENCE [LARGE SCALE GENOMIC DNA]</scope>
    <source>
        <strain evidence="6 7">DSM 27372</strain>
    </source>
</reference>
<evidence type="ECO:0000313" key="7">
    <source>
        <dbReference type="Proteomes" id="UP000248198"/>
    </source>
</evidence>
<feature type="transmembrane region" description="Helical" evidence="5">
    <location>
        <begin position="207"/>
        <end position="227"/>
    </location>
</feature>
<feature type="transmembrane region" description="Helical" evidence="5">
    <location>
        <begin position="420"/>
        <end position="439"/>
    </location>
</feature>
<feature type="transmembrane region" description="Helical" evidence="5">
    <location>
        <begin position="170"/>
        <end position="195"/>
    </location>
</feature>
<accession>A0A318ULL4</accession>
<dbReference type="PANTHER" id="PTHR43427">
    <property type="entry name" value="CHLORIDE CHANNEL PROTEIN CLC-E"/>
    <property type="match status" value="1"/>
</dbReference>
<dbReference type="Proteomes" id="UP000248198">
    <property type="component" value="Unassembled WGS sequence"/>
</dbReference>
<protein>
    <submittedName>
        <fullName evidence="6">H+/Cl-antiporter ClcA</fullName>
    </submittedName>
</protein>
<dbReference type="Pfam" id="PF00654">
    <property type="entry name" value="Voltage_CLC"/>
    <property type="match status" value="1"/>
</dbReference>
<dbReference type="PANTHER" id="PTHR43427:SF12">
    <property type="entry name" value="CHLORIDE TRANSPORTER"/>
    <property type="match status" value="1"/>
</dbReference>
<evidence type="ECO:0000256" key="2">
    <source>
        <dbReference type="ARBA" id="ARBA00022692"/>
    </source>
</evidence>
<keyword evidence="4 5" id="KW-0472">Membrane</keyword>
<sequence length="494" mass="53536">MAPTITSPAEQNPAGIKIIVVMKDQNSFSFKEHLRILKHLCRWTLLVLPVAILTGSIVALFLWLLNGAIHFRFQHKWLLYLLPLAGLAIHFIYQSVGKSSEKGNNLILEQIHQEGGAVPKRMAPIILLTTVMTHLFGGSAGREGTAVQIGGSIAAMFGNWFGLKGPDLRIILIAGVAAGFGAVFGTPVTGAIFAMEVLAVGRIKYDALVPALIAAVIGDLTVAAWQVSHTHYHIDPLPQVTYGLGRFLHMDILLLGKVILASAAFGLASYLFSGMAHAIKNTCLKLFKSKWIIPIFGGLLLIGLTFVNGKPDYLSLGIDAEYPGAVTLPSAFHAGGADPWSWLWKTLYTTLTLGTGFKGGEVTPLFYIGATLGNTLSVWMDAPVSLFAALGFIAVFSGSTNTPLACTFMGVELFGGEHALLFAVACFTAYFFSGHSGIYTAQQIAVPKIFGEEAEQESPFWQSGKKRSYLQEKLKKYSLLFKNEKDQKKEEPDQ</sequence>
<dbReference type="CDD" id="cd03682">
    <property type="entry name" value="ClC_sycA_like"/>
    <property type="match status" value="1"/>
</dbReference>
<gene>
    <name evidence="6" type="ORF">B0O44_103381</name>
</gene>
<dbReference type="Gene3D" id="1.10.3080.10">
    <property type="entry name" value="Clc chloride channel"/>
    <property type="match status" value="1"/>
</dbReference>
<feature type="transmembrane region" description="Helical" evidence="5">
    <location>
        <begin position="247"/>
        <end position="271"/>
    </location>
</feature>
<keyword evidence="3 5" id="KW-1133">Transmembrane helix</keyword>
<dbReference type="AlphaFoldDB" id="A0A318ULL4"/>
<proteinExistence type="predicted"/>
<comment type="caution">
    <text evidence="6">The sequence shown here is derived from an EMBL/GenBank/DDBJ whole genome shotgun (WGS) entry which is preliminary data.</text>
</comment>